<dbReference type="GO" id="GO:0000155">
    <property type="term" value="F:phosphorelay sensor kinase activity"/>
    <property type="evidence" value="ECO:0007669"/>
    <property type="project" value="InterPro"/>
</dbReference>
<dbReference type="SMART" id="SM00387">
    <property type="entry name" value="HATPase_c"/>
    <property type="match status" value="1"/>
</dbReference>
<dbReference type="InterPro" id="IPR029016">
    <property type="entry name" value="GAF-like_dom_sf"/>
</dbReference>
<protein>
    <recommendedName>
        <fullName evidence="3">histidine kinase</fullName>
        <ecNumber evidence="3">2.7.13.3</ecNumber>
    </recommendedName>
</protein>
<dbReference type="Gene3D" id="3.30.565.10">
    <property type="entry name" value="Histidine kinase-like ATPase, C-terminal domain"/>
    <property type="match status" value="1"/>
</dbReference>
<name>A0A926FCM9_9FIRM</name>
<feature type="transmembrane region" description="Helical" evidence="13">
    <location>
        <begin position="161"/>
        <end position="179"/>
    </location>
</feature>
<evidence type="ECO:0000256" key="12">
    <source>
        <dbReference type="ARBA" id="ARBA00023136"/>
    </source>
</evidence>
<dbReference type="PANTHER" id="PTHR45569:SF1">
    <property type="entry name" value="SENSOR PROTEIN KDPD"/>
    <property type="match status" value="1"/>
</dbReference>
<keyword evidence="7" id="KW-0547">Nucleotide-binding</keyword>
<dbReference type="InterPro" id="IPR014729">
    <property type="entry name" value="Rossmann-like_a/b/a_fold"/>
</dbReference>
<dbReference type="InterPro" id="IPR005467">
    <property type="entry name" value="His_kinase_dom"/>
</dbReference>
<dbReference type="GO" id="GO:0005886">
    <property type="term" value="C:plasma membrane"/>
    <property type="evidence" value="ECO:0007669"/>
    <property type="project" value="TreeGrafter"/>
</dbReference>
<accession>A0A926FCM9</accession>
<evidence type="ECO:0000256" key="10">
    <source>
        <dbReference type="ARBA" id="ARBA00022989"/>
    </source>
</evidence>
<evidence type="ECO:0000256" key="9">
    <source>
        <dbReference type="ARBA" id="ARBA00022840"/>
    </source>
</evidence>
<dbReference type="Gene3D" id="3.40.50.620">
    <property type="entry name" value="HUPs"/>
    <property type="match status" value="1"/>
</dbReference>
<dbReference type="Gene3D" id="1.20.120.620">
    <property type="entry name" value="Backbone structure of the membrane domain of e. Coli histidine kinase receptor kdpd"/>
    <property type="match status" value="1"/>
</dbReference>
<keyword evidence="5" id="KW-0808">Transferase</keyword>
<keyword evidence="12 13" id="KW-0472">Membrane</keyword>
<reference evidence="15" key="1">
    <citation type="submission" date="2020-08" db="EMBL/GenBank/DDBJ databases">
        <title>Genome public.</title>
        <authorList>
            <person name="Liu C."/>
            <person name="Sun Q."/>
        </authorList>
    </citation>
    <scope>NUCLEOTIDE SEQUENCE</scope>
    <source>
        <strain evidence="15">NSJ-50</strain>
    </source>
</reference>
<keyword evidence="9" id="KW-0067">ATP-binding</keyword>
<dbReference type="InterPro" id="IPR036097">
    <property type="entry name" value="HisK_dim/P_sf"/>
</dbReference>
<dbReference type="EMBL" id="JACRTE010000008">
    <property type="protein sequence ID" value="MBC8596807.1"/>
    <property type="molecule type" value="Genomic_DNA"/>
</dbReference>
<dbReference type="InterPro" id="IPR003661">
    <property type="entry name" value="HisK_dim/P_dom"/>
</dbReference>
<dbReference type="InterPro" id="IPR025201">
    <property type="entry name" value="KdpD_TM"/>
</dbReference>
<dbReference type="EC" id="2.7.13.3" evidence="3"/>
<keyword evidence="4" id="KW-0597">Phosphoprotein</keyword>
<evidence type="ECO:0000313" key="16">
    <source>
        <dbReference type="Proteomes" id="UP000647416"/>
    </source>
</evidence>
<dbReference type="SUPFAM" id="SSF47384">
    <property type="entry name" value="Homodimeric domain of signal transducing histidine kinase"/>
    <property type="match status" value="1"/>
</dbReference>
<dbReference type="InterPro" id="IPR052023">
    <property type="entry name" value="Histidine_kinase_KdpD"/>
</dbReference>
<evidence type="ECO:0000259" key="14">
    <source>
        <dbReference type="PROSITE" id="PS50109"/>
    </source>
</evidence>
<dbReference type="CDD" id="cd01987">
    <property type="entry name" value="USP_KdpD-like"/>
    <property type="match status" value="1"/>
</dbReference>
<dbReference type="AlphaFoldDB" id="A0A926FCM9"/>
<dbReference type="PROSITE" id="PS50109">
    <property type="entry name" value="HIS_KIN"/>
    <property type="match status" value="1"/>
</dbReference>
<keyword evidence="6 13" id="KW-0812">Transmembrane</keyword>
<dbReference type="CDD" id="cd00075">
    <property type="entry name" value="HATPase"/>
    <property type="match status" value="1"/>
</dbReference>
<evidence type="ECO:0000256" key="8">
    <source>
        <dbReference type="ARBA" id="ARBA00022777"/>
    </source>
</evidence>
<dbReference type="PANTHER" id="PTHR45569">
    <property type="entry name" value="SENSOR PROTEIN KDPD"/>
    <property type="match status" value="1"/>
</dbReference>
<evidence type="ECO:0000256" key="5">
    <source>
        <dbReference type="ARBA" id="ARBA00022679"/>
    </source>
</evidence>
<dbReference type="Pfam" id="PF02518">
    <property type="entry name" value="HATPase_c"/>
    <property type="match status" value="1"/>
</dbReference>
<feature type="domain" description="Histidine kinase" evidence="14">
    <location>
        <begin position="437"/>
        <end position="653"/>
    </location>
</feature>
<proteinExistence type="predicted"/>
<evidence type="ECO:0000256" key="11">
    <source>
        <dbReference type="ARBA" id="ARBA00023012"/>
    </source>
</evidence>
<dbReference type="Proteomes" id="UP000647416">
    <property type="component" value="Unassembled WGS sequence"/>
</dbReference>
<dbReference type="Pfam" id="PF00512">
    <property type="entry name" value="HisKA"/>
    <property type="match status" value="1"/>
</dbReference>
<dbReference type="Gene3D" id="3.30.450.40">
    <property type="match status" value="1"/>
</dbReference>
<comment type="catalytic activity">
    <reaction evidence="1">
        <text>ATP + protein L-histidine = ADP + protein N-phospho-L-histidine.</text>
        <dbReference type="EC" id="2.7.13.3"/>
    </reaction>
</comment>
<dbReference type="InterPro" id="IPR004358">
    <property type="entry name" value="Sig_transdc_His_kin-like_C"/>
</dbReference>
<evidence type="ECO:0000256" key="1">
    <source>
        <dbReference type="ARBA" id="ARBA00000085"/>
    </source>
</evidence>
<dbReference type="FunFam" id="3.30.565.10:FF:000006">
    <property type="entry name" value="Sensor histidine kinase WalK"/>
    <property type="match status" value="1"/>
</dbReference>
<dbReference type="GO" id="GO:0005524">
    <property type="term" value="F:ATP binding"/>
    <property type="evidence" value="ECO:0007669"/>
    <property type="project" value="UniProtKB-KW"/>
</dbReference>
<evidence type="ECO:0000256" key="6">
    <source>
        <dbReference type="ARBA" id="ARBA00022692"/>
    </source>
</evidence>
<dbReference type="Pfam" id="PF13493">
    <property type="entry name" value="DUF4118"/>
    <property type="match status" value="1"/>
</dbReference>
<dbReference type="SMART" id="SM00388">
    <property type="entry name" value="HisKA"/>
    <property type="match status" value="1"/>
</dbReference>
<dbReference type="Gene3D" id="1.10.287.130">
    <property type="match status" value="1"/>
</dbReference>
<dbReference type="CDD" id="cd00082">
    <property type="entry name" value="HisKA"/>
    <property type="match status" value="1"/>
</dbReference>
<dbReference type="PRINTS" id="PR00344">
    <property type="entry name" value="BCTRLSENSOR"/>
</dbReference>
<comment type="caution">
    <text evidence="15">The sequence shown here is derived from an EMBL/GenBank/DDBJ whole genome shotgun (WGS) entry which is preliminary data.</text>
</comment>
<gene>
    <name evidence="15" type="ORF">H8706_08000</name>
</gene>
<evidence type="ECO:0000256" key="3">
    <source>
        <dbReference type="ARBA" id="ARBA00012438"/>
    </source>
</evidence>
<sequence>MSAQKIITNIEKKQHILVCLSASPSNEKIVQTAAKMAKVLDARFTAIYVQNDFALTESDQKKLDNNIQFAENIGADVVTVHGEDVAMQIAEYARLSDVTKIVIGQSNAKRSRIWGGYTLTEKLIAYAPDIDIHIIPDAGFYKKSRKSSLFANTQLPTVQDVLTVCGVLALCTAIGFLFLHLGFNDTNIVTVYIFGVLVISALTKGYVCSIASSLLSVFLFGFFLTEPHLSLKTYAVGYPVTFAVMLASSILTGTLASKLKKHAKLSAQAAFRMQILFDTDRLLQKAKGSEEILSITCMQLSKLLDRCIAAYKADKSSLSKGQIFSEKGTDDTERILNDSERKVAEWVYKNGRCAGASTSHFSNAECLYFSIRIEKRIYGVIGIPMDKNSADSFENSVLLSVLNECALAMDNAHNAAEKEKAADFAKSEQLRADLLRSISHDLRTPLCSISGNADTLLHNSDCLDEDTKHRIYTDIYDDSEWLTGVVENLLYVTRLNDGRLKLNLSDQLADEVIAEAVSHLCRKSAEHTITVQCEDLLLVRMDAQLIIQVLVNLIDNAIKYTPAGSKIRISAQKQGNYAMFNVSDNGNGIPDDVKPHIFEMFYTGKNKISDSRRSFGLGLTLCKSIIDAHGGNLELSDNIPHGCSFKFNLPISEVTLNE</sequence>
<keyword evidence="16" id="KW-1185">Reference proteome</keyword>
<comment type="subcellular location">
    <subcellularLocation>
        <location evidence="2">Membrane</location>
        <topology evidence="2">Multi-pass membrane protein</topology>
    </subcellularLocation>
</comment>
<evidence type="ECO:0000256" key="7">
    <source>
        <dbReference type="ARBA" id="ARBA00022741"/>
    </source>
</evidence>
<feature type="transmembrane region" description="Helical" evidence="13">
    <location>
        <begin position="236"/>
        <end position="256"/>
    </location>
</feature>
<dbReference type="RefSeq" id="WP_262432189.1">
    <property type="nucleotide sequence ID" value="NZ_JACRTE010000008.1"/>
</dbReference>
<evidence type="ECO:0000256" key="2">
    <source>
        <dbReference type="ARBA" id="ARBA00004141"/>
    </source>
</evidence>
<dbReference type="InterPro" id="IPR036890">
    <property type="entry name" value="HATPase_C_sf"/>
</dbReference>
<dbReference type="SUPFAM" id="SSF55874">
    <property type="entry name" value="ATPase domain of HSP90 chaperone/DNA topoisomerase II/histidine kinase"/>
    <property type="match status" value="1"/>
</dbReference>
<organism evidence="15 16">
    <name type="scientific">Qingrenia yutianensis</name>
    <dbReference type="NCBI Taxonomy" id="2763676"/>
    <lineage>
        <taxon>Bacteria</taxon>
        <taxon>Bacillati</taxon>
        <taxon>Bacillota</taxon>
        <taxon>Clostridia</taxon>
        <taxon>Eubacteriales</taxon>
        <taxon>Oscillospiraceae</taxon>
        <taxon>Qingrenia</taxon>
    </lineage>
</organism>
<keyword evidence="11" id="KW-0902">Two-component regulatory system</keyword>
<feature type="transmembrane region" description="Helical" evidence="13">
    <location>
        <begin position="191"/>
        <end position="224"/>
    </location>
</feature>
<dbReference type="InterPro" id="IPR003594">
    <property type="entry name" value="HATPase_dom"/>
</dbReference>
<evidence type="ECO:0000313" key="15">
    <source>
        <dbReference type="EMBL" id="MBC8596807.1"/>
    </source>
</evidence>
<dbReference type="InterPro" id="IPR038318">
    <property type="entry name" value="KdpD_sf"/>
</dbReference>
<evidence type="ECO:0000256" key="13">
    <source>
        <dbReference type="SAM" id="Phobius"/>
    </source>
</evidence>
<evidence type="ECO:0000256" key="4">
    <source>
        <dbReference type="ARBA" id="ARBA00022553"/>
    </source>
</evidence>
<keyword evidence="8 15" id="KW-0418">Kinase</keyword>
<keyword evidence="10 13" id="KW-1133">Transmembrane helix</keyword>
<dbReference type="SUPFAM" id="SSF52402">
    <property type="entry name" value="Adenine nucleotide alpha hydrolases-like"/>
    <property type="match status" value="1"/>
</dbReference>